<gene>
    <name evidence="1" type="ORF">NDU88_001082</name>
</gene>
<reference evidence="1" key="1">
    <citation type="journal article" date="2022" name="bioRxiv">
        <title>Sequencing and chromosome-scale assembly of the giantPleurodeles waltlgenome.</title>
        <authorList>
            <person name="Brown T."/>
            <person name="Elewa A."/>
            <person name="Iarovenko S."/>
            <person name="Subramanian E."/>
            <person name="Araus A.J."/>
            <person name="Petzold A."/>
            <person name="Susuki M."/>
            <person name="Suzuki K.-i.T."/>
            <person name="Hayashi T."/>
            <person name="Toyoda A."/>
            <person name="Oliveira C."/>
            <person name="Osipova E."/>
            <person name="Leigh N.D."/>
            <person name="Simon A."/>
            <person name="Yun M.H."/>
        </authorList>
    </citation>
    <scope>NUCLEOTIDE SEQUENCE</scope>
    <source>
        <strain evidence="1">20211129_DDA</strain>
        <tissue evidence="1">Liver</tissue>
    </source>
</reference>
<evidence type="ECO:0008006" key="3">
    <source>
        <dbReference type="Google" id="ProtNLM"/>
    </source>
</evidence>
<proteinExistence type="predicted"/>
<protein>
    <recommendedName>
        <fullName evidence="3">Secreted protein</fullName>
    </recommendedName>
</protein>
<dbReference type="EMBL" id="JANPWB010000002">
    <property type="protein sequence ID" value="KAJ1205654.1"/>
    <property type="molecule type" value="Genomic_DNA"/>
</dbReference>
<evidence type="ECO:0000313" key="1">
    <source>
        <dbReference type="EMBL" id="KAJ1205654.1"/>
    </source>
</evidence>
<evidence type="ECO:0000313" key="2">
    <source>
        <dbReference type="Proteomes" id="UP001066276"/>
    </source>
</evidence>
<sequence length="171" mass="18883">MRLPYRSASACFSLTLPSISGSFPFPVLSSVLVQQRSGCLGLGVAVGLPGTCAVIYSAELCSGAFERRSERLTWCAACSPITLWACRRTFLRPARGSLWAVRRVFFLCGKSRLCWRPAAPCRRVCAVSRKLLEQRRNPAGERFLCFVDRSPGERSSWCGPNSPRVEAGGYR</sequence>
<dbReference type="AlphaFoldDB" id="A0AAV7VVF3"/>
<name>A0AAV7VVF3_PLEWA</name>
<keyword evidence="2" id="KW-1185">Reference proteome</keyword>
<comment type="caution">
    <text evidence="1">The sequence shown here is derived from an EMBL/GenBank/DDBJ whole genome shotgun (WGS) entry which is preliminary data.</text>
</comment>
<dbReference type="Proteomes" id="UP001066276">
    <property type="component" value="Chromosome 1_2"/>
</dbReference>
<accession>A0AAV7VVF3</accession>
<organism evidence="1 2">
    <name type="scientific">Pleurodeles waltl</name>
    <name type="common">Iberian ribbed newt</name>
    <dbReference type="NCBI Taxonomy" id="8319"/>
    <lineage>
        <taxon>Eukaryota</taxon>
        <taxon>Metazoa</taxon>
        <taxon>Chordata</taxon>
        <taxon>Craniata</taxon>
        <taxon>Vertebrata</taxon>
        <taxon>Euteleostomi</taxon>
        <taxon>Amphibia</taxon>
        <taxon>Batrachia</taxon>
        <taxon>Caudata</taxon>
        <taxon>Salamandroidea</taxon>
        <taxon>Salamandridae</taxon>
        <taxon>Pleurodelinae</taxon>
        <taxon>Pleurodeles</taxon>
    </lineage>
</organism>